<comment type="caution">
    <text evidence="12">The sequence shown here is derived from an EMBL/GenBank/DDBJ whole genome shotgun (WGS) entry which is preliminary data.</text>
</comment>
<dbReference type="InterPro" id="IPR020595">
    <property type="entry name" value="MnmG-rel_CS"/>
</dbReference>
<dbReference type="PANTHER" id="PTHR11806:SF0">
    <property type="entry name" value="PROTEIN MTO1 HOMOLOG, MITOCHONDRIAL"/>
    <property type="match status" value="1"/>
</dbReference>
<comment type="similarity">
    <text evidence="2 10">Belongs to the MnmG family.</text>
</comment>
<feature type="binding site" evidence="10">
    <location>
        <position position="372"/>
    </location>
    <ligand>
        <name>FAD</name>
        <dbReference type="ChEBI" id="CHEBI:57692"/>
    </ligand>
</feature>
<dbReference type="SMART" id="SM01228">
    <property type="entry name" value="GIDA_assoc_3"/>
    <property type="match status" value="1"/>
</dbReference>
<gene>
    <name evidence="10 12" type="primary">mnmG</name>
    <name evidence="10" type="synonym">gidA</name>
    <name evidence="12" type="ORF">ACFL2Z_01160</name>
</gene>
<feature type="domain" description="tRNA uridine 5-carboxymethylaminomethyl modification enzyme C-terminal subdomain" evidence="11">
    <location>
        <begin position="532"/>
        <end position="603"/>
    </location>
</feature>
<keyword evidence="7 10" id="KW-0520">NAD</keyword>
<dbReference type="InterPro" id="IPR047001">
    <property type="entry name" value="MnmG_C_subdom"/>
</dbReference>
<comment type="subunit">
    <text evidence="8 10">Homodimer. Heterotetramer of two MnmE and two MnmG subunits.</text>
</comment>
<accession>A0ABV6YN70</accession>
<comment type="subcellular location">
    <subcellularLocation>
        <location evidence="10">Cytoplasm</location>
    </subcellularLocation>
</comment>
<dbReference type="Gene3D" id="1.10.150.570">
    <property type="entry name" value="GidA associated domain, C-terminal subdomain"/>
    <property type="match status" value="1"/>
</dbReference>
<organism evidence="12 13">
    <name type="scientific">Eiseniibacteriota bacterium</name>
    <dbReference type="NCBI Taxonomy" id="2212470"/>
    <lineage>
        <taxon>Bacteria</taxon>
        <taxon>Candidatus Eiseniibacteriota</taxon>
    </lineage>
</organism>
<dbReference type="NCBIfam" id="TIGR00136">
    <property type="entry name" value="mnmG_gidA"/>
    <property type="match status" value="1"/>
</dbReference>
<proteinExistence type="inferred from homology"/>
<dbReference type="InterPro" id="IPR036188">
    <property type="entry name" value="FAD/NAD-bd_sf"/>
</dbReference>
<dbReference type="Proteomes" id="UP001594288">
    <property type="component" value="Unassembled WGS sequence"/>
</dbReference>
<comment type="function">
    <text evidence="10">NAD-binding protein involved in the addition of a carboxymethylaminomethyl (cmnm) group at the wobble position (U34) of certain tRNAs, forming tRNA-cmnm(5)s(2)U34.</text>
</comment>
<dbReference type="PANTHER" id="PTHR11806">
    <property type="entry name" value="GLUCOSE INHIBITED DIVISION PROTEIN A"/>
    <property type="match status" value="1"/>
</dbReference>
<dbReference type="InterPro" id="IPR040131">
    <property type="entry name" value="MnmG_N"/>
</dbReference>
<dbReference type="HAMAP" id="MF_00129">
    <property type="entry name" value="MnmG_GidA"/>
    <property type="match status" value="1"/>
</dbReference>
<evidence type="ECO:0000259" key="11">
    <source>
        <dbReference type="SMART" id="SM01228"/>
    </source>
</evidence>
<dbReference type="Pfam" id="PF21680">
    <property type="entry name" value="GIDA_C_1st"/>
    <property type="match status" value="1"/>
</dbReference>
<keyword evidence="4 10" id="KW-0285">Flavoprotein</keyword>
<dbReference type="PROSITE" id="PS01281">
    <property type="entry name" value="GIDA_2"/>
    <property type="match status" value="1"/>
</dbReference>
<dbReference type="PRINTS" id="PR00411">
    <property type="entry name" value="PNDRDTASEI"/>
</dbReference>
<dbReference type="Pfam" id="PF01134">
    <property type="entry name" value="GIDA"/>
    <property type="match status" value="1"/>
</dbReference>
<evidence type="ECO:0000256" key="9">
    <source>
        <dbReference type="ARBA" id="ARBA00031800"/>
    </source>
</evidence>
<dbReference type="Pfam" id="PF13932">
    <property type="entry name" value="SAM_GIDA_C"/>
    <property type="match status" value="1"/>
</dbReference>
<dbReference type="InterPro" id="IPR004416">
    <property type="entry name" value="MnmG"/>
</dbReference>
<evidence type="ECO:0000313" key="12">
    <source>
        <dbReference type="EMBL" id="MFC1799508.1"/>
    </source>
</evidence>
<keyword evidence="13" id="KW-1185">Reference proteome</keyword>
<feature type="binding site" evidence="10">
    <location>
        <position position="183"/>
    </location>
    <ligand>
        <name>FAD</name>
        <dbReference type="ChEBI" id="CHEBI:57692"/>
    </ligand>
</feature>
<name>A0ABV6YN70_UNCEI</name>
<dbReference type="InterPro" id="IPR026904">
    <property type="entry name" value="MnmG_C"/>
</dbReference>
<evidence type="ECO:0000256" key="1">
    <source>
        <dbReference type="ARBA" id="ARBA00001974"/>
    </source>
</evidence>
<evidence type="ECO:0000256" key="5">
    <source>
        <dbReference type="ARBA" id="ARBA00022694"/>
    </source>
</evidence>
<dbReference type="InterPro" id="IPR044920">
    <property type="entry name" value="MnmG_C_subdom_sf"/>
</dbReference>
<dbReference type="Gene3D" id="1.10.10.1800">
    <property type="entry name" value="tRNA uridine 5-carboxymethylaminomethyl modification enzyme MnmG/GidA"/>
    <property type="match status" value="1"/>
</dbReference>
<feature type="binding site" evidence="10">
    <location>
        <begin position="275"/>
        <end position="289"/>
    </location>
    <ligand>
        <name>NAD(+)</name>
        <dbReference type="ChEBI" id="CHEBI:57540"/>
    </ligand>
</feature>
<keyword evidence="6 10" id="KW-0274">FAD</keyword>
<dbReference type="EMBL" id="JBHPEI010000010">
    <property type="protein sequence ID" value="MFC1799508.1"/>
    <property type="molecule type" value="Genomic_DNA"/>
</dbReference>
<evidence type="ECO:0000256" key="8">
    <source>
        <dbReference type="ARBA" id="ARBA00025948"/>
    </source>
</evidence>
<keyword evidence="5 10" id="KW-0819">tRNA processing</keyword>
<dbReference type="Gene3D" id="3.50.50.60">
    <property type="entry name" value="FAD/NAD(P)-binding domain"/>
    <property type="match status" value="2"/>
</dbReference>
<evidence type="ECO:0000256" key="4">
    <source>
        <dbReference type="ARBA" id="ARBA00022630"/>
    </source>
</evidence>
<evidence type="ECO:0000256" key="7">
    <source>
        <dbReference type="ARBA" id="ARBA00023027"/>
    </source>
</evidence>
<evidence type="ECO:0000256" key="10">
    <source>
        <dbReference type="HAMAP-Rule" id="MF_00129"/>
    </source>
</evidence>
<keyword evidence="10" id="KW-0963">Cytoplasm</keyword>
<evidence type="ECO:0000256" key="6">
    <source>
        <dbReference type="ARBA" id="ARBA00022827"/>
    </source>
</evidence>
<dbReference type="InterPro" id="IPR049312">
    <property type="entry name" value="GIDA_C_N"/>
</dbReference>
<dbReference type="PROSITE" id="PS01280">
    <property type="entry name" value="GIDA_1"/>
    <property type="match status" value="1"/>
</dbReference>
<evidence type="ECO:0000313" key="13">
    <source>
        <dbReference type="Proteomes" id="UP001594288"/>
    </source>
</evidence>
<feature type="binding site" evidence="10">
    <location>
        <position position="128"/>
    </location>
    <ligand>
        <name>FAD</name>
        <dbReference type="ChEBI" id="CHEBI:57692"/>
    </ligand>
</feature>
<dbReference type="InterPro" id="IPR002218">
    <property type="entry name" value="MnmG-rel"/>
</dbReference>
<protein>
    <recommendedName>
        <fullName evidence="3 10">tRNA uridine 5-carboxymethylaminomethyl modification enzyme MnmG</fullName>
    </recommendedName>
    <alternativeName>
        <fullName evidence="9 10">Glucose-inhibited division protein A</fullName>
    </alternativeName>
</protein>
<reference evidence="12 13" key="1">
    <citation type="submission" date="2024-09" db="EMBL/GenBank/DDBJ databases">
        <authorList>
            <person name="D'Angelo T."/>
        </authorList>
    </citation>
    <scope>NUCLEOTIDE SEQUENCE [LARGE SCALE GENOMIC DNA]</scope>
    <source>
        <strain evidence="12">SAG AM-311-F02</strain>
    </source>
</reference>
<evidence type="ECO:0000256" key="3">
    <source>
        <dbReference type="ARBA" id="ARBA00020461"/>
    </source>
</evidence>
<comment type="cofactor">
    <cofactor evidence="1 10">
        <name>FAD</name>
        <dbReference type="ChEBI" id="CHEBI:57692"/>
    </cofactor>
</comment>
<feature type="binding site" evidence="10">
    <location>
        <begin position="16"/>
        <end position="21"/>
    </location>
    <ligand>
        <name>FAD</name>
        <dbReference type="ChEBI" id="CHEBI:57692"/>
    </ligand>
</feature>
<dbReference type="SUPFAM" id="SSF51905">
    <property type="entry name" value="FAD/NAD(P)-binding domain"/>
    <property type="match status" value="1"/>
</dbReference>
<sequence>MRPMDHPKSYDIIVIGAGHAGCEAALSTARMGCSTLLITMNIENLAQMSCNPAIGGLAKSHLVKEIDALGGEMGHIADKTALQMRMLNRSRGPAVWALRSQNDRQMYNLCMREVVENQMGLDLRQARVEKLLTEGGRVAGVMTETGYSIRAEAVIIATGTFLGGTIHVGLTSHAGGRNGECASLGLAEDLKGLGFEMGRLKTGTSPRIDGKTIEFDGLRAEPGEEDIEPFSHRTLGGIASRTACYLTRTSEETHEIIRSSLDRSPLYTGKIDGVGPRYCPSIEDKVVRFPQRRSHQVFLEPEGEHTTEYYLSGLATSLPEDVQLQIVRTIPGLEMATITRPGYAVEYDFVQPTELRPTLETKRLEGLYLAGQINGTSGYEEAAAQGLMAGVNAALAVSGREELVLGRNEAYIGVLIDDLVTRGTREPYRMFTSRAEYRLILRQDNADERLMPYGHKLGLITDTALAEMEGRKQGLETIRKRLGSTRIKEGKDSVSLEQALRRPGTGWKDLASVAPWLEEYDLRLLSRAETEIKYEGYIQREQGRARDLSRKGRKVIPPRLDYAVVAGLSLEATEKLGRVQPRSIGQAARIPGITPADISSVLIHLAKQARMGAEEKR</sequence>
<evidence type="ECO:0000256" key="2">
    <source>
        <dbReference type="ARBA" id="ARBA00007653"/>
    </source>
</evidence>